<comment type="caution">
    <text evidence="3">The sequence shown here is derived from an EMBL/GenBank/DDBJ whole genome shotgun (WGS) entry which is preliminary data.</text>
</comment>
<dbReference type="Gene3D" id="3.40.1190.20">
    <property type="match status" value="1"/>
</dbReference>
<evidence type="ECO:0000313" key="3">
    <source>
        <dbReference type="EMBL" id="MYD90130.1"/>
    </source>
</evidence>
<reference evidence="3" key="1">
    <citation type="submission" date="2019-09" db="EMBL/GenBank/DDBJ databases">
        <title>Characterisation of the sponge microbiome using genome-centric metagenomics.</title>
        <authorList>
            <person name="Engelberts J.P."/>
            <person name="Robbins S.J."/>
            <person name="De Goeij J.M."/>
            <person name="Aranda M."/>
            <person name="Bell S.C."/>
            <person name="Webster N.S."/>
        </authorList>
    </citation>
    <scope>NUCLEOTIDE SEQUENCE</scope>
    <source>
        <strain evidence="3">SB0662_bin_9</strain>
    </source>
</reference>
<dbReference type="PANTHER" id="PTHR47098">
    <property type="entry name" value="PROTEIN MAK32"/>
    <property type="match status" value="1"/>
</dbReference>
<feature type="domain" description="Carbohydrate kinase PfkB" evidence="2">
    <location>
        <begin position="49"/>
        <end position="304"/>
    </location>
</feature>
<dbReference type="SUPFAM" id="SSF53613">
    <property type="entry name" value="Ribokinase-like"/>
    <property type="match status" value="1"/>
</dbReference>
<accession>A0A6B1DR55</accession>
<dbReference type="EMBL" id="VXPY01000050">
    <property type="protein sequence ID" value="MYD90130.1"/>
    <property type="molecule type" value="Genomic_DNA"/>
</dbReference>
<dbReference type="InterPro" id="IPR029056">
    <property type="entry name" value="Ribokinase-like"/>
</dbReference>
<dbReference type="InterPro" id="IPR011611">
    <property type="entry name" value="PfkB_dom"/>
</dbReference>
<evidence type="ECO:0000256" key="1">
    <source>
        <dbReference type="SAM" id="MobiDB-lite"/>
    </source>
</evidence>
<feature type="region of interest" description="Disordered" evidence="1">
    <location>
        <begin position="1"/>
        <end position="23"/>
    </location>
</feature>
<sequence>MPKVSMDRHSDDPEPAMNPSPESIQCTTISNVIIDDIVLWDGRTYMGTLGGSGSHAVVGMRTWNDAPLGLVGYLGDDAPEPFVAHLQRLGVSPDGLVHRAGLSTPRAWQLFEADGKRTEVFRTSLSEFVASQVRFDELNTKLKQSSGFHVQWGGSMEETTRLVRQLKMTNPSAVVVFEPIDDFLELDRVAWAPLLRECDVFLPNLEEAATLTGEASPADMATALLDWGADRVVIRMAEQGIWGQDRQGNRWQIPAVPTQVVDVTGAGNAFCGGLLAGLVEDLTFLETALRGLVGASFAIEQVGVPETLIPGSPEAFRRLDWARGQVRNME</sequence>
<feature type="compositionally biased region" description="Basic and acidic residues" evidence="1">
    <location>
        <begin position="1"/>
        <end position="12"/>
    </location>
</feature>
<dbReference type="AlphaFoldDB" id="A0A6B1DR55"/>
<proteinExistence type="predicted"/>
<dbReference type="Pfam" id="PF00294">
    <property type="entry name" value="PfkB"/>
    <property type="match status" value="1"/>
</dbReference>
<organism evidence="3">
    <name type="scientific">Caldilineaceae bacterium SB0662_bin_9</name>
    <dbReference type="NCBI Taxonomy" id="2605258"/>
    <lineage>
        <taxon>Bacteria</taxon>
        <taxon>Bacillati</taxon>
        <taxon>Chloroflexota</taxon>
        <taxon>Caldilineae</taxon>
        <taxon>Caldilineales</taxon>
        <taxon>Caldilineaceae</taxon>
    </lineage>
</organism>
<dbReference type="PANTHER" id="PTHR47098:SF2">
    <property type="entry name" value="PROTEIN MAK32"/>
    <property type="match status" value="1"/>
</dbReference>
<gene>
    <name evidence="3" type="ORF">F4Y08_07290</name>
</gene>
<protein>
    <recommendedName>
        <fullName evidence="2">Carbohydrate kinase PfkB domain-containing protein</fullName>
    </recommendedName>
</protein>
<evidence type="ECO:0000259" key="2">
    <source>
        <dbReference type="Pfam" id="PF00294"/>
    </source>
</evidence>
<name>A0A6B1DR55_9CHLR</name>